<evidence type="ECO:0000313" key="1">
    <source>
        <dbReference type="EMBL" id="JAH60495.1"/>
    </source>
</evidence>
<sequence length="37" mass="4165">MLVALLSQYLTGTDDMIYDIVLIAVVYTCTEIPYPLL</sequence>
<reference evidence="1" key="1">
    <citation type="submission" date="2014-11" db="EMBL/GenBank/DDBJ databases">
        <authorList>
            <person name="Amaro Gonzalez C."/>
        </authorList>
    </citation>
    <scope>NUCLEOTIDE SEQUENCE</scope>
</reference>
<accession>A0A0E9U5Q7</accession>
<name>A0A0E9U5Q7_ANGAN</name>
<dbReference type="EMBL" id="GBXM01048082">
    <property type="protein sequence ID" value="JAH60495.1"/>
    <property type="molecule type" value="Transcribed_RNA"/>
</dbReference>
<organism evidence="1">
    <name type="scientific">Anguilla anguilla</name>
    <name type="common">European freshwater eel</name>
    <name type="synonym">Muraena anguilla</name>
    <dbReference type="NCBI Taxonomy" id="7936"/>
    <lineage>
        <taxon>Eukaryota</taxon>
        <taxon>Metazoa</taxon>
        <taxon>Chordata</taxon>
        <taxon>Craniata</taxon>
        <taxon>Vertebrata</taxon>
        <taxon>Euteleostomi</taxon>
        <taxon>Actinopterygii</taxon>
        <taxon>Neopterygii</taxon>
        <taxon>Teleostei</taxon>
        <taxon>Anguilliformes</taxon>
        <taxon>Anguillidae</taxon>
        <taxon>Anguilla</taxon>
    </lineage>
</organism>
<dbReference type="AlphaFoldDB" id="A0A0E9U5Q7"/>
<proteinExistence type="predicted"/>
<reference evidence="1" key="2">
    <citation type="journal article" date="2015" name="Fish Shellfish Immunol.">
        <title>Early steps in the European eel (Anguilla anguilla)-Vibrio vulnificus interaction in the gills: Role of the RtxA13 toxin.</title>
        <authorList>
            <person name="Callol A."/>
            <person name="Pajuelo D."/>
            <person name="Ebbesson L."/>
            <person name="Teles M."/>
            <person name="MacKenzie S."/>
            <person name="Amaro C."/>
        </authorList>
    </citation>
    <scope>NUCLEOTIDE SEQUENCE</scope>
</reference>
<protein>
    <submittedName>
        <fullName evidence="1">Uncharacterized protein</fullName>
    </submittedName>
</protein>